<dbReference type="VEuPathDB" id="VectorBase:LLONM1_009439"/>
<dbReference type="EMBL" id="AJWK01019879">
    <property type="status" value="NOT_ANNOTATED_CDS"/>
    <property type="molecule type" value="Genomic_DNA"/>
</dbReference>
<dbReference type="InterPro" id="IPR052739">
    <property type="entry name" value="FAAH2"/>
</dbReference>
<dbReference type="EnsemblMetazoa" id="LLOJ006163-RA">
    <property type="protein sequence ID" value="LLOJ006163-PA"/>
    <property type="gene ID" value="LLOJ006163"/>
</dbReference>
<dbReference type="Pfam" id="PF01425">
    <property type="entry name" value="Amidase"/>
    <property type="match status" value="2"/>
</dbReference>
<dbReference type="InterPro" id="IPR023631">
    <property type="entry name" value="Amidase_dom"/>
</dbReference>
<evidence type="ECO:0000313" key="5">
    <source>
        <dbReference type="Proteomes" id="UP000092461"/>
    </source>
</evidence>
<evidence type="ECO:0000256" key="1">
    <source>
        <dbReference type="ARBA" id="ARBA00009199"/>
    </source>
</evidence>
<dbReference type="InterPro" id="IPR020556">
    <property type="entry name" value="Amidase_CS"/>
</dbReference>
<protein>
    <recommendedName>
        <fullName evidence="3">Amidase domain-containing protein</fullName>
    </recommendedName>
</protein>
<dbReference type="VEuPathDB" id="VectorBase:LLOJ006163"/>
<dbReference type="PANTHER" id="PTHR43372">
    <property type="entry name" value="FATTY-ACID AMIDE HYDROLASE"/>
    <property type="match status" value="1"/>
</dbReference>
<keyword evidence="2" id="KW-1133">Transmembrane helix</keyword>
<evidence type="ECO:0000313" key="4">
    <source>
        <dbReference type="EnsemblMetazoa" id="LLOJ006163-PA"/>
    </source>
</evidence>
<dbReference type="GO" id="GO:0012505">
    <property type="term" value="C:endomembrane system"/>
    <property type="evidence" value="ECO:0007669"/>
    <property type="project" value="TreeGrafter"/>
</dbReference>
<evidence type="ECO:0000259" key="3">
    <source>
        <dbReference type="Pfam" id="PF01425"/>
    </source>
</evidence>
<dbReference type="EMBL" id="AJWK01019877">
    <property type="status" value="NOT_ANNOTATED_CDS"/>
    <property type="molecule type" value="Genomic_DNA"/>
</dbReference>
<organism evidence="4 5">
    <name type="scientific">Lutzomyia longipalpis</name>
    <name type="common">Sand fly</name>
    <dbReference type="NCBI Taxonomy" id="7200"/>
    <lineage>
        <taxon>Eukaryota</taxon>
        <taxon>Metazoa</taxon>
        <taxon>Ecdysozoa</taxon>
        <taxon>Arthropoda</taxon>
        <taxon>Hexapoda</taxon>
        <taxon>Insecta</taxon>
        <taxon>Pterygota</taxon>
        <taxon>Neoptera</taxon>
        <taxon>Endopterygota</taxon>
        <taxon>Diptera</taxon>
        <taxon>Nematocera</taxon>
        <taxon>Psychodoidea</taxon>
        <taxon>Psychodidae</taxon>
        <taxon>Lutzomyia</taxon>
        <taxon>Lutzomyia</taxon>
    </lineage>
</organism>
<dbReference type="Proteomes" id="UP000092461">
    <property type="component" value="Unassembled WGS sequence"/>
</dbReference>
<dbReference type="Gene3D" id="3.90.1300.10">
    <property type="entry name" value="Amidase signature (AS) domain"/>
    <property type="match status" value="3"/>
</dbReference>
<keyword evidence="2" id="KW-0812">Transmembrane</keyword>
<reference evidence="4" key="1">
    <citation type="submission" date="2020-05" db="UniProtKB">
        <authorList>
            <consortium name="EnsemblMetazoa"/>
        </authorList>
    </citation>
    <scope>IDENTIFICATION</scope>
    <source>
        <strain evidence="4">Jacobina</strain>
    </source>
</reference>
<accession>A0A1B0CN79</accession>
<dbReference type="InterPro" id="IPR036928">
    <property type="entry name" value="AS_sf"/>
</dbReference>
<comment type="similarity">
    <text evidence="1">Belongs to the amidase family.</text>
</comment>
<feature type="domain" description="Amidase" evidence="3">
    <location>
        <begin position="85"/>
        <end position="297"/>
    </location>
</feature>
<dbReference type="PROSITE" id="PS00571">
    <property type="entry name" value="AMIDASES"/>
    <property type="match status" value="2"/>
</dbReference>
<name>A0A1B0CN79_LUTLO</name>
<keyword evidence="5" id="KW-1185">Reference proteome</keyword>
<proteinExistence type="inferred from homology"/>
<dbReference type="PANTHER" id="PTHR43372:SF1">
    <property type="entry name" value="LD38433P"/>
    <property type="match status" value="1"/>
</dbReference>
<feature type="transmembrane region" description="Helical" evidence="2">
    <location>
        <begin position="20"/>
        <end position="37"/>
    </location>
</feature>
<keyword evidence="2" id="KW-0472">Membrane</keyword>
<evidence type="ECO:0000256" key="2">
    <source>
        <dbReference type="SAM" id="Phobius"/>
    </source>
</evidence>
<dbReference type="EMBL" id="AJWK01019878">
    <property type="status" value="NOT_ANNOTATED_CDS"/>
    <property type="molecule type" value="Genomic_DNA"/>
</dbReference>
<dbReference type="AlphaFoldDB" id="A0A1B0CN79"/>
<dbReference type="VEuPathDB" id="VectorBase:LLONM1_004526"/>
<dbReference type="SUPFAM" id="SSF75304">
    <property type="entry name" value="Amidase signature (AS) enzymes"/>
    <property type="match status" value="2"/>
</dbReference>
<sequence>MPRNRKATQSQNKTCEILKGIAWGILTQIILIIHILVDKLLETVLEWYWKEKKTCSSLRENFFITKSATEIAGLIRKGELTSYQVCKAYIDRMKEVNPQLNAIADGPFESALEEAKKIDERLEKHEVSAREFAEKPFLGVPFTTKDSTAVKGALHTLGLLSRATERATEDAECVRLMKEAGAICVATTTVPEVNRWQETRNNVTGITNNPYDLRRTVGGSSGGEAAVISACGSAFGIGTDIGGSIRMPAFYCGIYGHKPTSGLVNMRGTTFRTGKEKNTMVVAGPMTRYAKDLLPIFKEAGAICVATTTVPEVNRWQETRNNVTGITNNPYDLRRTVGGSSGGEAAVISACGSAFGIGTDIGGSIRMPAFYCGIYGHKPTSGLVNMRGTTFRTGKEKNTMVAAGPMTRYAKDLLPIFKPNVRKLRYMYLTDIKDLKVAPVGKDMLGALRRAIRYIDSIAENPCVEVTIPGTEMTSKMWRHAMRKEPQGFDLLLGNGQPVNPIVELVKKLLGQSDFTLASIYSLIDGILPAGNVQKIEATTRACGNAIKELLGDDGVLLVPSAPSPASFHYAPLVQIYKFSYWSLFNCLHLPATQIPLGLDSRGLPLGLQIVAAPNCDRLCLAVAEEIENSLAGWKPPFTTAS</sequence>
<feature type="domain" description="Amidase" evidence="3">
    <location>
        <begin position="298"/>
        <end position="416"/>
    </location>
</feature>